<evidence type="ECO:0000259" key="4">
    <source>
        <dbReference type="SMART" id="SM01287"/>
    </source>
</evidence>
<evidence type="ECO:0000256" key="2">
    <source>
        <dbReference type="ARBA" id="ARBA00025370"/>
    </source>
</evidence>
<dbReference type="Pfam" id="PF08512">
    <property type="entry name" value="Rttp106-like_middle"/>
    <property type="match status" value="1"/>
</dbReference>
<dbReference type="GO" id="GO:0042393">
    <property type="term" value="F:histone binding"/>
    <property type="evidence" value="ECO:0007669"/>
    <property type="project" value="TreeGrafter"/>
</dbReference>
<evidence type="ECO:0000256" key="1">
    <source>
        <dbReference type="ARBA" id="ARBA00006159"/>
    </source>
</evidence>
<evidence type="ECO:0000313" key="5">
    <source>
        <dbReference type="EMBL" id="KIM41978.1"/>
    </source>
</evidence>
<dbReference type="OrthoDB" id="75754at2759"/>
<reference evidence="5 6" key="1">
    <citation type="submission" date="2014-04" db="EMBL/GenBank/DDBJ databases">
        <authorList>
            <consortium name="DOE Joint Genome Institute"/>
            <person name="Kuo A."/>
            <person name="Gay G."/>
            <person name="Dore J."/>
            <person name="Kohler A."/>
            <person name="Nagy L.G."/>
            <person name="Floudas D."/>
            <person name="Copeland A."/>
            <person name="Barry K.W."/>
            <person name="Cichocki N."/>
            <person name="Veneault-Fourrey C."/>
            <person name="LaButti K."/>
            <person name="Lindquist E.A."/>
            <person name="Lipzen A."/>
            <person name="Lundell T."/>
            <person name="Morin E."/>
            <person name="Murat C."/>
            <person name="Sun H."/>
            <person name="Tunlid A."/>
            <person name="Henrissat B."/>
            <person name="Grigoriev I.V."/>
            <person name="Hibbett D.S."/>
            <person name="Martin F."/>
            <person name="Nordberg H.P."/>
            <person name="Cantor M.N."/>
            <person name="Hua S.X."/>
        </authorList>
    </citation>
    <scope>NUCLEOTIDE SEQUENCE [LARGE SCALE GENOMIC DNA]</scope>
    <source>
        <strain evidence="6">h7</strain>
    </source>
</reference>
<feature type="region of interest" description="Disordered" evidence="3">
    <location>
        <begin position="373"/>
        <end position="488"/>
    </location>
</feature>
<dbReference type="STRING" id="686832.A0A0C2XWD2"/>
<evidence type="ECO:0000256" key="3">
    <source>
        <dbReference type="SAM" id="MobiDB-lite"/>
    </source>
</evidence>
<dbReference type="AlphaFoldDB" id="A0A0C2XWD2"/>
<dbReference type="InterPro" id="IPR011993">
    <property type="entry name" value="PH-like_dom_sf"/>
</dbReference>
<feature type="compositionally biased region" description="Low complexity" evidence="3">
    <location>
        <begin position="373"/>
        <end position="386"/>
    </location>
</feature>
<dbReference type="Gene3D" id="2.30.29.30">
    <property type="entry name" value="Pleckstrin-homology domain (PH domain)/Phosphotyrosine-binding domain (PTB)"/>
    <property type="match status" value="1"/>
</dbReference>
<feature type="domain" description="Histone chaperone RTT106/FACT complex subunit SPT16-like middle" evidence="4">
    <location>
        <begin position="262"/>
        <end position="362"/>
    </location>
</feature>
<organism evidence="5 6">
    <name type="scientific">Hebeloma cylindrosporum</name>
    <dbReference type="NCBI Taxonomy" id="76867"/>
    <lineage>
        <taxon>Eukaryota</taxon>
        <taxon>Fungi</taxon>
        <taxon>Dikarya</taxon>
        <taxon>Basidiomycota</taxon>
        <taxon>Agaricomycotina</taxon>
        <taxon>Agaricomycetes</taxon>
        <taxon>Agaricomycetidae</taxon>
        <taxon>Agaricales</taxon>
        <taxon>Agaricineae</taxon>
        <taxon>Hymenogastraceae</taxon>
        <taxon>Hebeloma</taxon>
    </lineage>
</organism>
<name>A0A0C2XWD2_HEBCY</name>
<dbReference type="SMART" id="SM01287">
    <property type="entry name" value="Rtt106"/>
    <property type="match status" value="1"/>
</dbReference>
<evidence type="ECO:0000313" key="6">
    <source>
        <dbReference type="Proteomes" id="UP000053424"/>
    </source>
</evidence>
<keyword evidence="6" id="KW-1185">Reference proteome</keyword>
<dbReference type="InterPro" id="IPR013719">
    <property type="entry name" value="RTT106/SPT16-like_middle_dom"/>
</dbReference>
<dbReference type="SUPFAM" id="SSF50729">
    <property type="entry name" value="PH domain-like"/>
    <property type="match status" value="1"/>
</dbReference>
<sequence length="524" mass="56295">MASSSLYLRSVLPALPTPIASKIRTLCASSPDNELIFEHLIRLLAGAEPEAEASSKDLKGSWTEKQADALKILAGLQPPDKKRGREEDPDDVQQAKRQRLDPGDPLFTLHAISTTSPVRKKVDVTIHTNAITFTHPTSRAVEATIPVDSLNRAFIVPTRGKTKPHWTVVLLSSDVPAEKPKPNTTASDNEQQIIFGLDAAPSTAFKVTSHPTVVESPRGSPTLPHIHTFLSHLPKPVAVVIPSVSVFKSACPGIGANASEGIPGVEAYRGAKPGNLWFAKEGVLWGESKPCEFWAVGDLLNREEGVRVVGAGKTCSVILTRRMQSSHQDKHDEEEGDETEFGMVDSREREGIYEWVRKHRNLFAGGAPPNVAVAATTGSSKSSNSSAKDRKVHHPSSSGPLTIRTLQDGDSDSEDGDFEDSSVEDLDGSERMSEEEGDDSSDEDSSNSGEGSGVDHDADADNDNDMDTNDDDGPLDPAHHPLLRPGAMPRMSKAAMEMAVGIVEDAFGGASDGNEVEEEDELDD</sequence>
<dbReference type="InterPro" id="IPR050454">
    <property type="entry name" value="RTT106/SSRP1_HistChap/FACT"/>
</dbReference>
<dbReference type="HOGENOM" id="CLU_020806_0_0_1"/>
<dbReference type="GO" id="GO:0031491">
    <property type="term" value="F:nucleosome binding"/>
    <property type="evidence" value="ECO:0007669"/>
    <property type="project" value="TreeGrafter"/>
</dbReference>
<reference evidence="6" key="2">
    <citation type="submission" date="2015-01" db="EMBL/GenBank/DDBJ databases">
        <title>Evolutionary Origins and Diversification of the Mycorrhizal Mutualists.</title>
        <authorList>
            <consortium name="DOE Joint Genome Institute"/>
            <consortium name="Mycorrhizal Genomics Consortium"/>
            <person name="Kohler A."/>
            <person name="Kuo A."/>
            <person name="Nagy L.G."/>
            <person name="Floudas D."/>
            <person name="Copeland A."/>
            <person name="Barry K.W."/>
            <person name="Cichocki N."/>
            <person name="Veneault-Fourrey C."/>
            <person name="LaButti K."/>
            <person name="Lindquist E.A."/>
            <person name="Lipzen A."/>
            <person name="Lundell T."/>
            <person name="Morin E."/>
            <person name="Murat C."/>
            <person name="Riley R."/>
            <person name="Ohm R."/>
            <person name="Sun H."/>
            <person name="Tunlid A."/>
            <person name="Henrissat B."/>
            <person name="Grigoriev I.V."/>
            <person name="Hibbett D.S."/>
            <person name="Martin F."/>
        </authorList>
    </citation>
    <scope>NUCLEOTIDE SEQUENCE [LARGE SCALE GENOMIC DNA]</scope>
    <source>
        <strain evidence="6">h7</strain>
    </source>
</reference>
<feature type="compositionally biased region" description="Acidic residues" evidence="3">
    <location>
        <begin position="460"/>
        <end position="474"/>
    </location>
</feature>
<feature type="region of interest" description="Disordered" evidence="3">
    <location>
        <begin position="323"/>
        <end position="345"/>
    </location>
</feature>
<proteinExistence type="inferred from homology"/>
<dbReference type="Proteomes" id="UP000053424">
    <property type="component" value="Unassembled WGS sequence"/>
</dbReference>
<gene>
    <name evidence="5" type="ORF">M413DRAFT_141913</name>
</gene>
<feature type="region of interest" description="Disordered" evidence="3">
    <location>
        <begin position="77"/>
        <end position="107"/>
    </location>
</feature>
<accession>A0A0C2XWD2</accession>
<comment type="similarity">
    <text evidence="1">Belongs to the RTT106 family.</text>
</comment>
<protein>
    <recommendedName>
        <fullName evidence="4">Histone chaperone RTT106/FACT complex subunit SPT16-like middle domain-containing protein</fullName>
    </recommendedName>
</protein>
<feature type="compositionally biased region" description="Acidic residues" evidence="3">
    <location>
        <begin position="409"/>
        <end position="427"/>
    </location>
</feature>
<dbReference type="PANTHER" id="PTHR45849:SF3">
    <property type="entry name" value="HISTONE CHAPERONE RTT106"/>
    <property type="match status" value="1"/>
</dbReference>
<dbReference type="EMBL" id="KN831779">
    <property type="protein sequence ID" value="KIM41978.1"/>
    <property type="molecule type" value="Genomic_DNA"/>
</dbReference>
<feature type="compositionally biased region" description="Acidic residues" evidence="3">
    <location>
        <begin position="435"/>
        <end position="445"/>
    </location>
</feature>
<comment type="function">
    <text evidence="2">Component of the FACT complex, a general chromatin factor that acts to reorganize nucleosomes. The FACT complex is involved in multiple processes that require DNA as a template such as mRNA elongation, DNA replication and DNA repair. During transcription elongation the FACT complex acts as a histone chaperone that both destabilizes and restores nucleosomal structure. It facilitates the passage of RNA polymerase II and transcription by promoting the dissociation of one histone H2A-H2B dimer from the nucleosome, then subsequently promotes the reestablishment of the nucleosome following the passage of RNA polymerase II.</text>
</comment>
<dbReference type="PANTHER" id="PTHR45849">
    <property type="entry name" value="FACT COMPLEX SUBUNIT SSRP1"/>
    <property type="match status" value="1"/>
</dbReference>